<reference evidence="3 4" key="1">
    <citation type="submission" date="2018-01" db="EMBL/GenBank/DDBJ databases">
        <title>The whole genome sequencing and assembly of Paenibacillus chitinolyticus KCCM 41400 strain.</title>
        <authorList>
            <person name="Kim J.-Y."/>
            <person name="Park M.-K."/>
            <person name="Lee Y.-J."/>
            <person name="Yi H."/>
            <person name="Bahn Y.-S."/>
            <person name="Kim J.F."/>
            <person name="Lee D.-W."/>
        </authorList>
    </citation>
    <scope>NUCLEOTIDE SEQUENCE [LARGE SCALE GENOMIC DNA]</scope>
    <source>
        <strain evidence="3 4">KCCM 41400</strain>
    </source>
</reference>
<dbReference type="AlphaFoldDB" id="A0A410X0N3"/>
<keyword evidence="5" id="KW-1185">Reference proteome</keyword>
<dbReference type="GeneID" id="95377291"/>
<dbReference type="Proteomes" id="UP000288943">
    <property type="component" value="Chromosome"/>
</dbReference>
<evidence type="ECO:0000256" key="1">
    <source>
        <dbReference type="SAM" id="SignalP"/>
    </source>
</evidence>
<evidence type="ECO:0000313" key="4">
    <source>
        <dbReference type="Proteomes" id="UP000288943"/>
    </source>
</evidence>
<feature type="signal peptide" evidence="1">
    <location>
        <begin position="1"/>
        <end position="23"/>
    </location>
</feature>
<dbReference type="OrthoDB" id="2549976at2"/>
<reference evidence="2 5" key="2">
    <citation type="submission" date="2022-05" db="EMBL/GenBank/DDBJ databases">
        <title>Genome Sequencing of Bee-Associated Microbes.</title>
        <authorList>
            <person name="Dunlap C."/>
        </authorList>
    </citation>
    <scope>NUCLEOTIDE SEQUENCE [LARGE SCALE GENOMIC DNA]</scope>
    <source>
        <strain evidence="2 5">NRRL B-23120</strain>
    </source>
</reference>
<sequence length="288" mass="31750">MSFSRVKLALFLPVITVMLSSCGTRGLPTITEQQLASKHSVLVVTASDVTQETKTSVAAALAKWRSGSGLTSEWKQDAAFDSAMGTQLESKRYDYVVVIGSSLVPQASAEAVRLKNQKFVVLADRLEDPGMQAEKTAPPNTVLRGVDHAMIEQAMSGWVKDQADKRKSIEWVTKSSVPIPSGLSPSGLSGHTVNTDNNPEWFDQLKKQAAEHRSSWIIQYTALQKTDQQKIKSLGIPVVPLDQSFAVQVNWEAVMAQEQNRMIQGDWKPGIQTYSAEEMKQVEFLKKS</sequence>
<evidence type="ECO:0000313" key="3">
    <source>
        <dbReference type="EMBL" id="QAV20021.1"/>
    </source>
</evidence>
<organism evidence="3 4">
    <name type="scientific">Paenibacillus chitinolyticus</name>
    <dbReference type="NCBI Taxonomy" id="79263"/>
    <lineage>
        <taxon>Bacteria</taxon>
        <taxon>Bacillati</taxon>
        <taxon>Bacillota</taxon>
        <taxon>Bacilli</taxon>
        <taxon>Bacillales</taxon>
        <taxon>Paenibacillaceae</taxon>
        <taxon>Paenibacillus</taxon>
    </lineage>
</organism>
<evidence type="ECO:0000313" key="5">
    <source>
        <dbReference type="Proteomes" id="UP001527202"/>
    </source>
</evidence>
<accession>A0A410X0N3</accession>
<dbReference type="RefSeq" id="WP_042233106.1">
    <property type="nucleotide sequence ID" value="NZ_CP026520.1"/>
</dbReference>
<feature type="chain" id="PRO_5039369511" evidence="1">
    <location>
        <begin position="24"/>
        <end position="288"/>
    </location>
</feature>
<dbReference type="PROSITE" id="PS51257">
    <property type="entry name" value="PROKAR_LIPOPROTEIN"/>
    <property type="match status" value="1"/>
</dbReference>
<name>A0A410X0N3_9BACL</name>
<evidence type="ECO:0000313" key="2">
    <source>
        <dbReference type="EMBL" id="MCY9595914.1"/>
    </source>
</evidence>
<protein>
    <submittedName>
        <fullName evidence="3">Uncharacterized protein</fullName>
    </submittedName>
</protein>
<proteinExistence type="predicted"/>
<keyword evidence="1" id="KW-0732">Signal</keyword>
<dbReference type="EMBL" id="JAMDMJ010000009">
    <property type="protein sequence ID" value="MCY9595914.1"/>
    <property type="molecule type" value="Genomic_DNA"/>
</dbReference>
<gene>
    <name evidence="2" type="ORF">M5X16_09020</name>
    <name evidence="3" type="ORF">PC41400_21090</name>
</gene>
<dbReference type="EMBL" id="CP026520">
    <property type="protein sequence ID" value="QAV20021.1"/>
    <property type="molecule type" value="Genomic_DNA"/>
</dbReference>
<dbReference type="KEGG" id="pchi:PC41400_21090"/>
<dbReference type="Proteomes" id="UP001527202">
    <property type="component" value="Unassembled WGS sequence"/>
</dbReference>